<gene>
    <name evidence="2" type="ORF">EHW67_02465</name>
</gene>
<dbReference type="SUPFAM" id="SSF49363">
    <property type="entry name" value="Purple acid phosphatase, N-terminal domain"/>
    <property type="match status" value="1"/>
</dbReference>
<feature type="chain" id="PRO_5018767525" description="Fibronectin type-III domain-containing protein" evidence="1">
    <location>
        <begin position="21"/>
        <end position="379"/>
    </location>
</feature>
<dbReference type="GO" id="GO:0046872">
    <property type="term" value="F:metal ion binding"/>
    <property type="evidence" value="ECO:0007669"/>
    <property type="project" value="InterPro"/>
</dbReference>
<dbReference type="EMBL" id="RQPJ01000001">
    <property type="protein sequence ID" value="RTE55449.1"/>
    <property type="molecule type" value="Genomic_DNA"/>
</dbReference>
<protein>
    <recommendedName>
        <fullName evidence="4">Fibronectin type-III domain-containing protein</fullName>
    </recommendedName>
</protein>
<reference evidence="2 3" key="1">
    <citation type="submission" date="2018-11" db="EMBL/GenBank/DDBJ databases">
        <title>Arenibacter aquaticus sp.nov., a marine bacterium isolated from surface seawater in the South China Sea.</title>
        <authorList>
            <person name="Guo J."/>
            <person name="Sun J."/>
        </authorList>
    </citation>
    <scope>NUCLEOTIDE SEQUENCE [LARGE SCALE GENOMIC DNA]</scope>
    <source>
        <strain evidence="2 3">GUO666</strain>
    </source>
</reference>
<dbReference type="Proteomes" id="UP000267585">
    <property type="component" value="Unassembled WGS sequence"/>
</dbReference>
<feature type="signal peptide" evidence="1">
    <location>
        <begin position="1"/>
        <end position="20"/>
    </location>
</feature>
<proteinExistence type="predicted"/>
<dbReference type="AlphaFoldDB" id="A0A3S0B1D2"/>
<keyword evidence="1" id="KW-0732">Signal</keyword>
<dbReference type="PROSITE" id="PS51257">
    <property type="entry name" value="PROKAR_LIPOPROTEIN"/>
    <property type="match status" value="1"/>
</dbReference>
<comment type="caution">
    <text evidence="2">The sequence shown here is derived from an EMBL/GenBank/DDBJ whole genome shotgun (WGS) entry which is preliminary data.</text>
</comment>
<dbReference type="RefSeq" id="WP_126160752.1">
    <property type="nucleotide sequence ID" value="NZ_RQPJ01000001.1"/>
</dbReference>
<keyword evidence="3" id="KW-1185">Reference proteome</keyword>
<sequence>MLKALTKMALVASMGMLLLACSSEDPEPELVFNDFQPETNSITYTSANIIFYGSFSFDNRTFLYRKKNTGGTFQELPFEGSRVELTNLERATTYEYKVQISNNSSTKESDTYYLTTKAVTIDYNKLLLDKEPGYTSPTLLFAHTNQEITIHAEGLSEFDNVALYLVNEERTDSLAMATTKVADSLRFTIPEDFLGQDPRETDKKTFVGLQIGDTYQYLMNYHAYVNFITGKLVSGDEGLLRLKIINSKPYIRSVDVRLADSSQCLNYTQLTFLGDFLGYWEEYSWTPSSAQITIYDADGAVYYSQLHEYGDDTDECGDLWVTINSSKTLVEGVHNYHQRNYATTKIYLMPDGDYSAELRFEFNDGQLPRTTERFYFTKE</sequence>
<evidence type="ECO:0000313" key="3">
    <source>
        <dbReference type="Proteomes" id="UP000267585"/>
    </source>
</evidence>
<dbReference type="OrthoDB" id="9829764at2"/>
<organism evidence="2 3">
    <name type="scientific">Arenibacter aquaticus</name>
    <dbReference type="NCBI Taxonomy" id="2489054"/>
    <lineage>
        <taxon>Bacteria</taxon>
        <taxon>Pseudomonadati</taxon>
        <taxon>Bacteroidota</taxon>
        <taxon>Flavobacteriia</taxon>
        <taxon>Flavobacteriales</taxon>
        <taxon>Flavobacteriaceae</taxon>
        <taxon>Arenibacter</taxon>
    </lineage>
</organism>
<dbReference type="InterPro" id="IPR008963">
    <property type="entry name" value="Purple_acid_Pase-like_N"/>
</dbReference>
<name>A0A3S0B1D2_9FLAO</name>
<evidence type="ECO:0000256" key="1">
    <source>
        <dbReference type="SAM" id="SignalP"/>
    </source>
</evidence>
<evidence type="ECO:0008006" key="4">
    <source>
        <dbReference type="Google" id="ProtNLM"/>
    </source>
</evidence>
<accession>A0A3S0B1D2</accession>
<dbReference type="GO" id="GO:0003993">
    <property type="term" value="F:acid phosphatase activity"/>
    <property type="evidence" value="ECO:0007669"/>
    <property type="project" value="InterPro"/>
</dbReference>
<evidence type="ECO:0000313" key="2">
    <source>
        <dbReference type="EMBL" id="RTE55449.1"/>
    </source>
</evidence>